<protein>
    <submittedName>
        <fullName evidence="2">Uncharacterized protein</fullName>
    </submittedName>
</protein>
<reference evidence="2" key="2">
    <citation type="submission" date="2025-08" db="UniProtKB">
        <authorList>
            <consortium name="RefSeq"/>
        </authorList>
    </citation>
    <scope>IDENTIFICATION</scope>
</reference>
<dbReference type="GeneID" id="107929826"/>
<dbReference type="Proteomes" id="UP000818029">
    <property type="component" value="Chromosome A06"/>
</dbReference>
<evidence type="ECO:0000313" key="2">
    <source>
        <dbReference type="RefSeq" id="XP_016716831.1"/>
    </source>
</evidence>
<dbReference type="PANTHER" id="PTHR46148">
    <property type="entry name" value="CHROMO DOMAIN-CONTAINING PROTEIN"/>
    <property type="match status" value="1"/>
</dbReference>
<evidence type="ECO:0000313" key="1">
    <source>
        <dbReference type="Proteomes" id="UP000818029"/>
    </source>
</evidence>
<dbReference type="KEGG" id="ghi:107929826"/>
<sequence>MTDLRAIFAQLSLFDDESFADLGVYSNGVRLIWDHLKAASDKQKSYADLKRKDIEYSVGDFIFLKVSLWNKLPPEWDRIYDVFHVSMLRRYRSDPTHIVSVEEIEVRLDLTFEEKPVRILDHNVKVLRKKSIP</sequence>
<organism evidence="1 2">
    <name type="scientific">Gossypium hirsutum</name>
    <name type="common">Upland cotton</name>
    <name type="synonym">Gossypium mexicanum</name>
    <dbReference type="NCBI Taxonomy" id="3635"/>
    <lineage>
        <taxon>Eukaryota</taxon>
        <taxon>Viridiplantae</taxon>
        <taxon>Streptophyta</taxon>
        <taxon>Embryophyta</taxon>
        <taxon>Tracheophyta</taxon>
        <taxon>Spermatophyta</taxon>
        <taxon>Magnoliopsida</taxon>
        <taxon>eudicotyledons</taxon>
        <taxon>Gunneridae</taxon>
        <taxon>Pentapetalae</taxon>
        <taxon>rosids</taxon>
        <taxon>malvids</taxon>
        <taxon>Malvales</taxon>
        <taxon>Malvaceae</taxon>
        <taxon>Malvoideae</taxon>
        <taxon>Gossypium</taxon>
    </lineage>
</organism>
<gene>
    <name evidence="2" type="primary">LOC107929826</name>
</gene>
<reference evidence="1" key="1">
    <citation type="journal article" date="2020" name="Nat. Genet.">
        <title>Genomic diversifications of five Gossypium allopolyploid species and their impact on cotton improvement.</title>
        <authorList>
            <person name="Chen Z.J."/>
            <person name="Sreedasyam A."/>
            <person name="Ando A."/>
            <person name="Song Q."/>
            <person name="De Santiago L.M."/>
            <person name="Hulse-Kemp A.M."/>
            <person name="Ding M."/>
            <person name="Ye W."/>
            <person name="Kirkbride R.C."/>
            <person name="Jenkins J."/>
            <person name="Plott C."/>
            <person name="Lovell J."/>
            <person name="Lin Y.M."/>
            <person name="Vaughn R."/>
            <person name="Liu B."/>
            <person name="Simpson S."/>
            <person name="Scheffler B.E."/>
            <person name="Wen L."/>
            <person name="Saski C.A."/>
            <person name="Grover C.E."/>
            <person name="Hu G."/>
            <person name="Conover J.L."/>
            <person name="Carlson J.W."/>
            <person name="Shu S."/>
            <person name="Boston L.B."/>
            <person name="Williams M."/>
            <person name="Peterson D.G."/>
            <person name="McGee K."/>
            <person name="Jones D.C."/>
            <person name="Wendel J.F."/>
            <person name="Stelly D.M."/>
            <person name="Grimwood J."/>
            <person name="Schmutz J."/>
        </authorList>
    </citation>
    <scope>NUCLEOTIDE SEQUENCE [LARGE SCALE GENOMIC DNA]</scope>
    <source>
        <strain evidence="1">cv. TM-1</strain>
    </source>
</reference>
<dbReference type="PaxDb" id="3635-A0A1U8LQG1"/>
<accession>A0A1U8LQG1</accession>
<dbReference type="RefSeq" id="XP_016716831.1">
    <property type="nucleotide sequence ID" value="XM_016861342.1"/>
</dbReference>
<name>A0A1U8LQG1_GOSHI</name>
<dbReference type="AlphaFoldDB" id="A0A1U8LQG1"/>
<proteinExistence type="predicted"/>
<dbReference type="OrthoDB" id="998593at2759"/>
<keyword evidence="1" id="KW-1185">Reference proteome</keyword>
<dbReference type="PANTHER" id="PTHR46148:SF44">
    <property type="entry name" value="GAG-POL POLYPROTEIN"/>
    <property type="match status" value="1"/>
</dbReference>